<evidence type="ECO:0000313" key="1">
    <source>
        <dbReference type="EMBL" id="KLO09655.1"/>
    </source>
</evidence>
<organism evidence="1 2">
    <name type="scientific">Schizopora paradoxa</name>
    <dbReference type="NCBI Taxonomy" id="27342"/>
    <lineage>
        <taxon>Eukaryota</taxon>
        <taxon>Fungi</taxon>
        <taxon>Dikarya</taxon>
        <taxon>Basidiomycota</taxon>
        <taxon>Agaricomycotina</taxon>
        <taxon>Agaricomycetes</taxon>
        <taxon>Hymenochaetales</taxon>
        <taxon>Schizoporaceae</taxon>
        <taxon>Schizopora</taxon>
    </lineage>
</organism>
<evidence type="ECO:0000313" key="2">
    <source>
        <dbReference type="Proteomes" id="UP000053477"/>
    </source>
</evidence>
<sequence length="151" mass="17600">MSFQEETTQNHSSSRYIIAKADRFQIIYDTTLNSFWELRRDRKGEEVSRKIIKYDEINNILQCMKDTLTFEVVRNAELAAIVSGAETQVMFIVTDGQISRIPEKNNMILVNFFYKRVGLISGNIIRVFYQAVLVEDRDQYKTVIKKISSTT</sequence>
<reference evidence="1 2" key="1">
    <citation type="submission" date="2015-04" db="EMBL/GenBank/DDBJ databases">
        <title>Complete genome sequence of Schizopora paradoxa KUC8140, a cosmopolitan wood degrader in East Asia.</title>
        <authorList>
            <consortium name="DOE Joint Genome Institute"/>
            <person name="Min B."/>
            <person name="Park H."/>
            <person name="Jang Y."/>
            <person name="Kim J.-J."/>
            <person name="Kim K.H."/>
            <person name="Pangilinan J."/>
            <person name="Lipzen A."/>
            <person name="Riley R."/>
            <person name="Grigoriev I.V."/>
            <person name="Spatafora J.W."/>
            <person name="Choi I.-G."/>
        </authorList>
    </citation>
    <scope>NUCLEOTIDE SEQUENCE [LARGE SCALE GENOMIC DNA]</scope>
    <source>
        <strain evidence="1 2">KUC8140</strain>
    </source>
</reference>
<accession>A0A0H2RCT8</accession>
<dbReference type="Proteomes" id="UP000053477">
    <property type="component" value="Unassembled WGS sequence"/>
</dbReference>
<name>A0A0H2RCT8_9AGAM</name>
<dbReference type="InParanoid" id="A0A0H2RCT8"/>
<dbReference type="EMBL" id="KQ086049">
    <property type="protein sequence ID" value="KLO09655.1"/>
    <property type="molecule type" value="Genomic_DNA"/>
</dbReference>
<protein>
    <submittedName>
        <fullName evidence="1">Uncharacterized protein</fullName>
    </submittedName>
</protein>
<dbReference type="AlphaFoldDB" id="A0A0H2RCT8"/>
<keyword evidence="2" id="KW-1185">Reference proteome</keyword>
<proteinExistence type="predicted"/>
<gene>
    <name evidence="1" type="ORF">SCHPADRAFT_892933</name>
</gene>